<evidence type="ECO:0000259" key="4">
    <source>
        <dbReference type="Pfam" id="PF25973"/>
    </source>
</evidence>
<feature type="domain" description="YknX-like C-terminal permuted SH3-like" evidence="5">
    <location>
        <begin position="273"/>
        <end position="338"/>
    </location>
</feature>
<dbReference type="InterPro" id="IPR058637">
    <property type="entry name" value="YknX-like_C"/>
</dbReference>
<gene>
    <name evidence="6" type="ORF">WKV53_09455</name>
</gene>
<feature type="domain" description="CzcB-like barrel-sandwich hybrid" evidence="4">
    <location>
        <begin position="62"/>
        <end position="188"/>
    </location>
</feature>
<dbReference type="InterPro" id="IPR006143">
    <property type="entry name" value="RND_pump_MFP"/>
</dbReference>
<feature type="domain" description="CusB-like beta-barrel" evidence="3">
    <location>
        <begin position="196"/>
        <end position="264"/>
    </location>
</feature>
<feature type="signal peptide" evidence="2">
    <location>
        <begin position="1"/>
        <end position="27"/>
    </location>
</feature>
<keyword evidence="7" id="KW-1185">Reference proteome</keyword>
<reference evidence="6 7" key="1">
    <citation type="submission" date="2024-04" db="EMBL/GenBank/DDBJ databases">
        <title>Luteolibacter sp. isolated from soil.</title>
        <authorList>
            <person name="An J."/>
        </authorList>
    </citation>
    <scope>NUCLEOTIDE SEQUENCE [LARGE SCALE GENOMIC DNA]</scope>
    <source>
        <strain evidence="6 7">Y139</strain>
    </source>
</reference>
<dbReference type="PANTHER" id="PTHR30469:SF36">
    <property type="entry name" value="BLL3903 PROTEIN"/>
    <property type="match status" value="1"/>
</dbReference>
<dbReference type="PANTHER" id="PTHR30469">
    <property type="entry name" value="MULTIDRUG RESISTANCE PROTEIN MDTA"/>
    <property type="match status" value="1"/>
</dbReference>
<dbReference type="Gene3D" id="2.40.420.20">
    <property type="match status" value="1"/>
</dbReference>
<dbReference type="Gene3D" id="2.40.50.100">
    <property type="match status" value="1"/>
</dbReference>
<accession>A0ABU9ASX0</accession>
<name>A0ABU9ASX0_9BACT</name>
<dbReference type="InterPro" id="IPR058792">
    <property type="entry name" value="Beta-barrel_RND_2"/>
</dbReference>
<comment type="caution">
    <text evidence="6">The sequence shown here is derived from an EMBL/GenBank/DDBJ whole genome shotgun (WGS) entry which is preliminary data.</text>
</comment>
<proteinExistence type="inferred from homology"/>
<keyword evidence="2" id="KW-0732">Signal</keyword>
<dbReference type="Pfam" id="PF25954">
    <property type="entry name" value="Beta-barrel_RND_2"/>
    <property type="match status" value="1"/>
</dbReference>
<sequence length="342" mass="36522">MPHPIPKTLLCSLLLAPASLSAQGAQAKGPAAPVAAEVFRVTETPMANTVKTVGTLRANESVDIVPELTKRLAKIEVHEGAQVAKGDVLFVLDDSDIAAELAEIDARLKLAESNKSRTDSLLPQKAISQQAFDLATAELDIFKAQKDTKQVELSKTRIFAPFAGRTGIRHVSEGALVKPETVLITLQDLSRIKVDFPLPERYAPEVKAGQKFTFTVAGNAKVFEGAVQVIEPVVEAATRSLQVRGICENPESLVAGGFAEVSLQLDTIENGFAIPSQAVVPSAKGQGVFVLKDGKAEFRDIQIGIRTSGQVQVLRGLSEGDQLLTTNLLRLRPGVPVQAVQP</sequence>
<dbReference type="InterPro" id="IPR058647">
    <property type="entry name" value="BSH_CzcB-like"/>
</dbReference>
<evidence type="ECO:0000256" key="1">
    <source>
        <dbReference type="ARBA" id="ARBA00009477"/>
    </source>
</evidence>
<dbReference type="Pfam" id="PF25989">
    <property type="entry name" value="YknX_C"/>
    <property type="match status" value="1"/>
</dbReference>
<dbReference type="Gene3D" id="1.10.287.470">
    <property type="entry name" value="Helix hairpin bin"/>
    <property type="match status" value="1"/>
</dbReference>
<dbReference type="EMBL" id="JBBUKT010000003">
    <property type="protein sequence ID" value="MEK7950721.1"/>
    <property type="molecule type" value="Genomic_DNA"/>
</dbReference>
<dbReference type="NCBIfam" id="TIGR01730">
    <property type="entry name" value="RND_mfp"/>
    <property type="match status" value="1"/>
</dbReference>
<comment type="similarity">
    <text evidence="1">Belongs to the membrane fusion protein (MFP) (TC 8.A.1) family.</text>
</comment>
<evidence type="ECO:0000259" key="3">
    <source>
        <dbReference type="Pfam" id="PF25954"/>
    </source>
</evidence>
<dbReference type="SUPFAM" id="SSF111369">
    <property type="entry name" value="HlyD-like secretion proteins"/>
    <property type="match status" value="1"/>
</dbReference>
<evidence type="ECO:0000259" key="5">
    <source>
        <dbReference type="Pfam" id="PF25989"/>
    </source>
</evidence>
<protein>
    <submittedName>
        <fullName evidence="6">Efflux RND transporter periplasmic adaptor subunit</fullName>
    </submittedName>
</protein>
<dbReference type="Proteomes" id="UP001371305">
    <property type="component" value="Unassembled WGS sequence"/>
</dbReference>
<organism evidence="6 7">
    <name type="scientific">Luteolibacter soli</name>
    <dbReference type="NCBI Taxonomy" id="3135280"/>
    <lineage>
        <taxon>Bacteria</taxon>
        <taxon>Pseudomonadati</taxon>
        <taxon>Verrucomicrobiota</taxon>
        <taxon>Verrucomicrobiia</taxon>
        <taxon>Verrucomicrobiales</taxon>
        <taxon>Verrucomicrobiaceae</taxon>
        <taxon>Luteolibacter</taxon>
    </lineage>
</organism>
<dbReference type="RefSeq" id="WP_341404322.1">
    <property type="nucleotide sequence ID" value="NZ_JBBUKT010000003.1"/>
</dbReference>
<evidence type="ECO:0000313" key="6">
    <source>
        <dbReference type="EMBL" id="MEK7950721.1"/>
    </source>
</evidence>
<dbReference type="Pfam" id="PF25973">
    <property type="entry name" value="BSH_CzcB"/>
    <property type="match status" value="1"/>
</dbReference>
<feature type="chain" id="PRO_5047496456" evidence="2">
    <location>
        <begin position="28"/>
        <end position="342"/>
    </location>
</feature>
<evidence type="ECO:0000256" key="2">
    <source>
        <dbReference type="SAM" id="SignalP"/>
    </source>
</evidence>
<evidence type="ECO:0000313" key="7">
    <source>
        <dbReference type="Proteomes" id="UP001371305"/>
    </source>
</evidence>
<dbReference type="Gene3D" id="2.40.30.170">
    <property type="match status" value="1"/>
</dbReference>